<dbReference type="RefSeq" id="WP_077753654.1">
    <property type="nucleotide sequence ID" value="NZ_CP014782.1"/>
</dbReference>
<dbReference type="EMBL" id="CP014782">
    <property type="protein sequence ID" value="AQS38638.1"/>
    <property type="molecule type" value="Genomic_DNA"/>
</dbReference>
<evidence type="ECO:0000313" key="3">
    <source>
        <dbReference type="Proteomes" id="UP000189545"/>
    </source>
</evidence>
<dbReference type="OrthoDB" id="5638848at2"/>
<sequence>MNNFIVFTGGPGSGKTSVINALMDSGFLCTNEVGRQVILSQVAQKGAALPWNNKLAFRDEMVRQEMLAHHHYQNSTHRVFFDRGIVDSYGYSTLEKLTVSEKLINGCQTLRYNPNVFIFPPWEAIYSNDTERKQEFEEAMTTYEHMVSAYQEFGYSLIEVPKTSVVERLTFILKLTNHD</sequence>
<reference evidence="2 3" key="1">
    <citation type="submission" date="2016-03" db="EMBL/GenBank/DDBJ databases">
        <title>Complete genome sequence of Shewanella psychrophila WP2, a deep sea bacterium isolated from west Pacific sediment.</title>
        <authorList>
            <person name="Xu G."/>
            <person name="Jian H."/>
        </authorList>
    </citation>
    <scope>NUCLEOTIDE SEQUENCE [LARGE SCALE GENOMIC DNA]</scope>
    <source>
        <strain evidence="2 3">WP2</strain>
    </source>
</reference>
<name>A0A1S6HT46_9GAMM</name>
<protein>
    <submittedName>
        <fullName evidence="2">Putative ATPase</fullName>
    </submittedName>
</protein>
<keyword evidence="3" id="KW-1185">Reference proteome</keyword>
<dbReference type="AlphaFoldDB" id="A0A1S6HT46"/>
<dbReference type="InterPro" id="IPR027417">
    <property type="entry name" value="P-loop_NTPase"/>
</dbReference>
<dbReference type="KEGG" id="spsw:Sps_03511"/>
<dbReference type="SUPFAM" id="SSF52540">
    <property type="entry name" value="P-loop containing nucleoside triphosphate hydrolases"/>
    <property type="match status" value="1"/>
</dbReference>
<dbReference type="Gene3D" id="3.40.50.300">
    <property type="entry name" value="P-loop containing nucleotide triphosphate hydrolases"/>
    <property type="match status" value="1"/>
</dbReference>
<proteinExistence type="predicted"/>
<dbReference type="Pfam" id="PF13521">
    <property type="entry name" value="AAA_28"/>
    <property type="match status" value="1"/>
</dbReference>
<gene>
    <name evidence="2" type="ORF">Sps_03511</name>
</gene>
<accession>A0A1S6HT46</accession>
<feature type="domain" description="NadR/Ttd14 AAA" evidence="1">
    <location>
        <begin position="5"/>
        <end position="168"/>
    </location>
</feature>
<evidence type="ECO:0000259" key="1">
    <source>
        <dbReference type="Pfam" id="PF13521"/>
    </source>
</evidence>
<organism evidence="2 3">
    <name type="scientific">Shewanella psychrophila</name>
    <dbReference type="NCBI Taxonomy" id="225848"/>
    <lineage>
        <taxon>Bacteria</taxon>
        <taxon>Pseudomonadati</taxon>
        <taxon>Pseudomonadota</taxon>
        <taxon>Gammaproteobacteria</taxon>
        <taxon>Alteromonadales</taxon>
        <taxon>Shewanellaceae</taxon>
        <taxon>Shewanella</taxon>
    </lineage>
</organism>
<dbReference type="InterPro" id="IPR038727">
    <property type="entry name" value="NadR/Ttd14_AAA_dom"/>
</dbReference>
<evidence type="ECO:0000313" key="2">
    <source>
        <dbReference type="EMBL" id="AQS38638.1"/>
    </source>
</evidence>
<dbReference type="Proteomes" id="UP000189545">
    <property type="component" value="Chromosome"/>
</dbReference>